<proteinExistence type="predicted"/>
<keyword evidence="2" id="KW-1185">Reference proteome</keyword>
<gene>
    <name evidence="1" type="ORF">KSB_69510</name>
</gene>
<reference evidence="1 2" key="1">
    <citation type="journal article" date="2021" name="Int. J. Syst. Evol. Microbiol.">
        <title>Reticulibacter mediterranei gen. nov., sp. nov., within the new family Reticulibacteraceae fam. nov., and Ktedonospora formicarum gen. nov., sp. nov., Ktedonobacter robiniae sp. nov., Dictyobacter formicarum sp. nov. and Dictyobacter arantiisoli sp. nov., belonging to the class Ktedonobacteria.</title>
        <authorList>
            <person name="Yabe S."/>
            <person name="Zheng Y."/>
            <person name="Wang C.M."/>
            <person name="Sakai Y."/>
            <person name="Abe K."/>
            <person name="Yokota A."/>
            <person name="Donadio S."/>
            <person name="Cavaletti L."/>
            <person name="Monciardini P."/>
        </authorList>
    </citation>
    <scope>NUCLEOTIDE SEQUENCE [LARGE SCALE GENOMIC DNA]</scope>
    <source>
        <strain evidence="1 2">SOSP1-30</strain>
    </source>
</reference>
<dbReference type="SUPFAM" id="SSF46689">
    <property type="entry name" value="Homeodomain-like"/>
    <property type="match status" value="1"/>
</dbReference>
<evidence type="ECO:0000313" key="2">
    <source>
        <dbReference type="Proteomes" id="UP000654345"/>
    </source>
</evidence>
<accession>A0ABQ3V012</accession>
<sequence length="371" mass="41817">MQKRRVGYTFEGKPYDYLPDAVGMLSDGTFFIAEAGMEDDKLQERNLVKAEAARRLARIRRGVFWMGTERTLTRQRHYNLVFLHARRKTFPTFAEIVLAVQEIWPWGEVASVKEIESRLAGRWPTNLVEAAIWKLVGDSLAVGHLLVDLEQHTLDRHLPLALLPPDAVALLPPSLPDTLLADSPMVEVAAALPEQSTSMVGSTVDASTLPEKQREQFHRNLRAVELVLAGASQTSVAKEAGMACSTLSRLIQRTREKGQIACAPRGSYQRKSTMHPAFQECIRRLYLLPTRLSKTAIHEHTEMQQVAARLSKDSDTSAKYPSYDQVRREILRLESEPELVAVREQAKSLPRSRSSPSRLCSPFRLQRCSPR</sequence>
<protein>
    <submittedName>
        <fullName evidence="1">Uncharacterized protein</fullName>
    </submittedName>
</protein>
<dbReference type="Proteomes" id="UP000654345">
    <property type="component" value="Unassembled WGS sequence"/>
</dbReference>
<dbReference type="InterPro" id="IPR009057">
    <property type="entry name" value="Homeodomain-like_sf"/>
</dbReference>
<organism evidence="1 2">
    <name type="scientific">Ktedonobacter robiniae</name>
    <dbReference type="NCBI Taxonomy" id="2778365"/>
    <lineage>
        <taxon>Bacteria</taxon>
        <taxon>Bacillati</taxon>
        <taxon>Chloroflexota</taxon>
        <taxon>Ktedonobacteria</taxon>
        <taxon>Ktedonobacterales</taxon>
        <taxon>Ktedonobacteraceae</taxon>
        <taxon>Ktedonobacter</taxon>
    </lineage>
</organism>
<comment type="caution">
    <text evidence="1">The sequence shown here is derived from an EMBL/GenBank/DDBJ whole genome shotgun (WGS) entry which is preliminary data.</text>
</comment>
<name>A0ABQ3V012_9CHLR</name>
<evidence type="ECO:0000313" key="1">
    <source>
        <dbReference type="EMBL" id="GHO58476.1"/>
    </source>
</evidence>
<dbReference type="EMBL" id="BNJG01000003">
    <property type="protein sequence ID" value="GHO58476.1"/>
    <property type="molecule type" value="Genomic_DNA"/>
</dbReference>